<feature type="region of interest" description="Disordered" evidence="1">
    <location>
        <begin position="594"/>
        <end position="629"/>
    </location>
</feature>
<accession>A0AAN6EYY2</accession>
<dbReference type="EMBL" id="JAJGCB010000004">
    <property type="protein sequence ID" value="KAJ8993279.1"/>
    <property type="molecule type" value="Genomic_DNA"/>
</dbReference>
<evidence type="ECO:0000259" key="2">
    <source>
        <dbReference type="Pfam" id="PF24616"/>
    </source>
</evidence>
<feature type="region of interest" description="Disordered" evidence="1">
    <location>
        <begin position="799"/>
        <end position="823"/>
    </location>
</feature>
<feature type="compositionally biased region" description="Polar residues" evidence="1">
    <location>
        <begin position="262"/>
        <end position="271"/>
    </location>
</feature>
<feature type="compositionally biased region" description="Polar residues" evidence="1">
    <location>
        <begin position="98"/>
        <end position="113"/>
    </location>
</feature>
<protein>
    <recommendedName>
        <fullName evidence="2">DUF7624 domain-containing protein</fullName>
    </recommendedName>
</protein>
<feature type="compositionally biased region" description="Polar residues" evidence="1">
    <location>
        <begin position="53"/>
        <end position="67"/>
    </location>
</feature>
<feature type="region of interest" description="Disordered" evidence="1">
    <location>
        <begin position="839"/>
        <end position="907"/>
    </location>
</feature>
<evidence type="ECO:0000256" key="1">
    <source>
        <dbReference type="SAM" id="MobiDB-lite"/>
    </source>
</evidence>
<feature type="compositionally biased region" description="Gly residues" evidence="1">
    <location>
        <begin position="888"/>
        <end position="901"/>
    </location>
</feature>
<feature type="region of interest" description="Disordered" evidence="1">
    <location>
        <begin position="1"/>
        <end position="113"/>
    </location>
</feature>
<feature type="compositionally biased region" description="Polar residues" evidence="1">
    <location>
        <begin position="210"/>
        <end position="233"/>
    </location>
</feature>
<feature type="compositionally biased region" description="Low complexity" evidence="1">
    <location>
        <begin position="594"/>
        <end position="603"/>
    </location>
</feature>
<feature type="compositionally biased region" description="Acidic residues" evidence="1">
    <location>
        <begin position="83"/>
        <end position="97"/>
    </location>
</feature>
<comment type="caution">
    <text evidence="3">The sequence shown here is derived from an EMBL/GenBank/DDBJ whole genome shotgun (WGS) entry which is preliminary data.</text>
</comment>
<feature type="domain" description="DUF7624" evidence="2">
    <location>
        <begin position="661"/>
        <end position="794"/>
    </location>
</feature>
<organism evidence="3 4">
    <name type="scientific">Exophiala dermatitidis</name>
    <name type="common">Black yeast-like fungus</name>
    <name type="synonym">Wangiella dermatitidis</name>
    <dbReference type="NCBI Taxonomy" id="5970"/>
    <lineage>
        <taxon>Eukaryota</taxon>
        <taxon>Fungi</taxon>
        <taxon>Dikarya</taxon>
        <taxon>Ascomycota</taxon>
        <taxon>Pezizomycotina</taxon>
        <taxon>Eurotiomycetes</taxon>
        <taxon>Chaetothyriomycetidae</taxon>
        <taxon>Chaetothyriales</taxon>
        <taxon>Herpotrichiellaceae</taxon>
        <taxon>Exophiala</taxon>
    </lineage>
</organism>
<feature type="compositionally biased region" description="Polar residues" evidence="1">
    <location>
        <begin position="609"/>
        <end position="629"/>
    </location>
</feature>
<evidence type="ECO:0000313" key="4">
    <source>
        <dbReference type="Proteomes" id="UP001161757"/>
    </source>
</evidence>
<feature type="compositionally biased region" description="Low complexity" evidence="1">
    <location>
        <begin position="273"/>
        <end position="285"/>
    </location>
</feature>
<name>A0AAN6EYY2_EXODE</name>
<proteinExistence type="predicted"/>
<gene>
    <name evidence="3" type="ORF">HRR80_003304</name>
</gene>
<feature type="compositionally biased region" description="Basic and acidic residues" evidence="1">
    <location>
        <begin position="183"/>
        <end position="209"/>
    </location>
</feature>
<feature type="compositionally biased region" description="Low complexity" evidence="1">
    <location>
        <begin position="840"/>
        <end position="850"/>
    </location>
</feature>
<dbReference type="AlphaFoldDB" id="A0AAN6EYY2"/>
<reference evidence="3" key="1">
    <citation type="submission" date="2023-01" db="EMBL/GenBank/DDBJ databases">
        <title>Exophiala dermititidis isolated from Cystic Fibrosis Patient.</title>
        <authorList>
            <person name="Kurbessoian T."/>
            <person name="Crocker A."/>
            <person name="Murante D."/>
            <person name="Hogan D.A."/>
            <person name="Stajich J.E."/>
        </authorList>
    </citation>
    <scope>NUCLEOTIDE SEQUENCE</scope>
    <source>
        <strain evidence="3">Ex8</strain>
    </source>
</reference>
<feature type="compositionally biased region" description="Low complexity" evidence="1">
    <location>
        <begin position="876"/>
        <end position="887"/>
    </location>
</feature>
<evidence type="ECO:0000313" key="3">
    <source>
        <dbReference type="EMBL" id="KAJ8993279.1"/>
    </source>
</evidence>
<feature type="region of interest" description="Disordered" evidence="1">
    <location>
        <begin position="150"/>
        <end position="313"/>
    </location>
</feature>
<dbReference type="InterPro" id="IPR056041">
    <property type="entry name" value="DUF7624"/>
</dbReference>
<dbReference type="Pfam" id="PF24616">
    <property type="entry name" value="DUF7624"/>
    <property type="match status" value="1"/>
</dbReference>
<dbReference type="Proteomes" id="UP001161757">
    <property type="component" value="Unassembled WGS sequence"/>
</dbReference>
<sequence>MMAVRAPLPFSPSTNALFPTFSPFPEQPDSPRPRSAAPSGVHMSAPERPRTAGENQLKSPALNSITSPRDPVAPSPVNSDVTNFEDVDQEVEEDDTDGGSTAGNSFVSGAPQNLNDIQRAQIISPLRNSLRGITTPLKLDTQSIIDQQIRARVEEETEPQSAIHIPTEFGKFPPTRTPAEPPRQQDKQPSRPKSEDQLAERPKEAERSRAGSTDSKNSESTVTESATLESNPVQKPHGAPMPPTPLQTSLPPLSIHDWSRTPRAQTRQDLNVLSRPGSSRPGSSLASILEGDTDDHPSTDETGDEGPLDPGFLRGAEAELNALRNALSECWTLCNTLASLSHIHRERIFNFSGRGDMHEQAWKACWKLCQNLYETREDSGPNSFSHNSSRPTLDLCRDFCQALFEVRVRDNETADSVLRVSFELNNHLFNTHDRSLPEAFRERTLDFYITLCHRLMKQKSKMAEETDSLLRACWSLAEMLFSLRQNQREGKKPDEELLGSAILACWELCDLFREGWTRIRPERGTPRPSQTTFTQAFNQAKRSGFAPLDENMNPRLLPETPTTIFEDTVTTISPDEAPTPNIVVLRAEEASRMSTTSSVSSFSAGPYQRQPSPNFRNPLSAQPGPTSANYPRWSANSSTFSLPASAISEGGPAPASATTVSTVRTPAEDPTLILLKALFVKAALATGMGYSQSSGDPNLNSLPNFVKNLPDTAFGNQAWQMSLLENYRKAIMNDSGFRNLGTAGTVGERGKLNPVEVGRAVMGMTSCVYGFGWLRDLYRYVFGYYAEEALKANGSHTAGGAGAGDGTHHPGRRQPAAPGKQQGIGVTAAVSLVAAVMDSTNNNNTDNNNNPVPSSATGPGQHAPGGRAAGGGGVGRASSRGSTASNSSGGGSASGKSGTGGRRTVSQ</sequence>